<dbReference type="InterPro" id="IPR016187">
    <property type="entry name" value="CTDL_fold"/>
</dbReference>
<dbReference type="HOGENOM" id="CLU_481362_0_0_0"/>
<sequence>MSQRRLLLALGLCHAFVCGPGIVQAAEPVQLLGWEQTAVHFPSGGRDSFELTARTAWTRSLSGQFAVRITLPLGQVETQPLPVKPGQSPRQIQVYVPASAIRNIQPAAVVVRVCILDPATNAEVSNTLEARISDFPHPRPEGSDVAAGPFGWGTPLAGPPGTARLLPRPGPVDLQFVRIPGSDTQPGLFVATTELSNAQAGRLLPDYNPRAGRSDEFLLEAPAQPALGLTPRKAEALLARLGKVDPSGVVYRLPTVPEWDRAARAGRSTPFWWGDKPENGEGANFLGAEPSLPGDTTAPTRPGSGEPRFQANPWQLFHTFGNVAEWATETPGNFARLGGHFRTEPAESTAKVEVTDSDSTGPDPYVGVRPVFDLDEQTGAALAMKTLAGDPKLAKLQARFDPDRATVTLQGTLAESSWRALADKRLASLWFVAAVENQVETPTFATGELARIGGLAGPVRRITPLGRWFYEVPLEVRWSDPLPVTGSAWWVNVFLPGGGHMSHRLATTEPDRSRRLTVLIDRAQMSAAGLAADAPVSVALSLGAEAANSADPHIVSNVVPVLWQLK</sequence>
<proteinExistence type="predicted"/>
<dbReference type="Proteomes" id="UP000010798">
    <property type="component" value="Chromosome"/>
</dbReference>
<evidence type="ECO:0000256" key="2">
    <source>
        <dbReference type="SAM" id="SignalP"/>
    </source>
</evidence>
<dbReference type="KEGG" id="saci:Sinac_1783"/>
<name>L0D9T0_SINAD</name>
<dbReference type="Pfam" id="PF03781">
    <property type="entry name" value="FGE-sulfatase"/>
    <property type="match status" value="1"/>
</dbReference>
<dbReference type="STRING" id="886293.Sinac_1783"/>
<dbReference type="EMBL" id="CP003364">
    <property type="protein sequence ID" value="AGA26154.1"/>
    <property type="molecule type" value="Genomic_DNA"/>
</dbReference>
<dbReference type="AlphaFoldDB" id="L0D9T0"/>
<feature type="region of interest" description="Disordered" evidence="1">
    <location>
        <begin position="268"/>
        <end position="307"/>
    </location>
</feature>
<evidence type="ECO:0000313" key="4">
    <source>
        <dbReference type="EMBL" id="AGA26154.1"/>
    </source>
</evidence>
<evidence type="ECO:0000256" key="1">
    <source>
        <dbReference type="SAM" id="MobiDB-lite"/>
    </source>
</evidence>
<keyword evidence="5" id="KW-1185">Reference proteome</keyword>
<dbReference type="RefSeq" id="WP_015245323.1">
    <property type="nucleotide sequence ID" value="NC_019892.1"/>
</dbReference>
<dbReference type="OrthoDB" id="248825at2"/>
<keyword evidence="2" id="KW-0732">Signal</keyword>
<dbReference type="InterPro" id="IPR005532">
    <property type="entry name" value="SUMF_dom"/>
</dbReference>
<reference evidence="4 5" key="1">
    <citation type="submission" date="2012-02" db="EMBL/GenBank/DDBJ databases">
        <title>Complete sequence of chromosome of Singulisphaera acidiphila DSM 18658.</title>
        <authorList>
            <consortium name="US DOE Joint Genome Institute (JGI-PGF)"/>
            <person name="Lucas S."/>
            <person name="Copeland A."/>
            <person name="Lapidus A."/>
            <person name="Glavina del Rio T."/>
            <person name="Dalin E."/>
            <person name="Tice H."/>
            <person name="Bruce D."/>
            <person name="Goodwin L."/>
            <person name="Pitluck S."/>
            <person name="Peters L."/>
            <person name="Ovchinnikova G."/>
            <person name="Chertkov O."/>
            <person name="Kyrpides N."/>
            <person name="Mavromatis K."/>
            <person name="Ivanova N."/>
            <person name="Brettin T."/>
            <person name="Detter J.C."/>
            <person name="Han C."/>
            <person name="Larimer F."/>
            <person name="Land M."/>
            <person name="Hauser L."/>
            <person name="Markowitz V."/>
            <person name="Cheng J.-F."/>
            <person name="Hugenholtz P."/>
            <person name="Woyke T."/>
            <person name="Wu D."/>
            <person name="Tindall B."/>
            <person name="Pomrenke H."/>
            <person name="Brambilla E."/>
            <person name="Klenk H.-P."/>
            <person name="Eisen J.A."/>
        </authorList>
    </citation>
    <scope>NUCLEOTIDE SEQUENCE [LARGE SCALE GENOMIC DNA]</scope>
    <source>
        <strain evidence="5">ATCC BAA-1392 / DSM 18658 / VKM B-2454 / MOB10</strain>
    </source>
</reference>
<dbReference type="InterPro" id="IPR042095">
    <property type="entry name" value="SUMF_sf"/>
</dbReference>
<accession>L0D9T0</accession>
<organism evidence="4 5">
    <name type="scientific">Singulisphaera acidiphila (strain ATCC BAA-1392 / DSM 18658 / VKM B-2454 / MOB10)</name>
    <dbReference type="NCBI Taxonomy" id="886293"/>
    <lineage>
        <taxon>Bacteria</taxon>
        <taxon>Pseudomonadati</taxon>
        <taxon>Planctomycetota</taxon>
        <taxon>Planctomycetia</taxon>
        <taxon>Isosphaerales</taxon>
        <taxon>Isosphaeraceae</taxon>
        <taxon>Singulisphaera</taxon>
    </lineage>
</organism>
<feature type="domain" description="Sulfatase-modifying factor enzyme-like" evidence="3">
    <location>
        <begin position="221"/>
        <end position="330"/>
    </location>
</feature>
<feature type="signal peptide" evidence="2">
    <location>
        <begin position="1"/>
        <end position="25"/>
    </location>
</feature>
<gene>
    <name evidence="4" type="ordered locus">Sinac_1783</name>
</gene>
<dbReference type="Gene3D" id="3.90.1580.10">
    <property type="entry name" value="paralog of FGE (formylglycine-generating enzyme)"/>
    <property type="match status" value="1"/>
</dbReference>
<feature type="chain" id="PRO_5003940103" description="Sulfatase-modifying factor enzyme-like domain-containing protein" evidence="2">
    <location>
        <begin position="26"/>
        <end position="566"/>
    </location>
</feature>
<evidence type="ECO:0000259" key="3">
    <source>
        <dbReference type="Pfam" id="PF03781"/>
    </source>
</evidence>
<dbReference type="SUPFAM" id="SSF56436">
    <property type="entry name" value="C-type lectin-like"/>
    <property type="match status" value="1"/>
</dbReference>
<dbReference type="eggNOG" id="COG1262">
    <property type="taxonomic scope" value="Bacteria"/>
</dbReference>
<protein>
    <recommendedName>
        <fullName evidence="3">Sulfatase-modifying factor enzyme-like domain-containing protein</fullName>
    </recommendedName>
</protein>
<evidence type="ECO:0000313" key="5">
    <source>
        <dbReference type="Proteomes" id="UP000010798"/>
    </source>
</evidence>